<evidence type="ECO:0000259" key="2">
    <source>
        <dbReference type="Pfam" id="PF07859"/>
    </source>
</evidence>
<dbReference type="EC" id="3.1.1.-" evidence="3"/>
<dbReference type="Pfam" id="PF07859">
    <property type="entry name" value="Abhydrolase_3"/>
    <property type="match status" value="1"/>
</dbReference>
<evidence type="ECO:0000313" key="6">
    <source>
        <dbReference type="Proteomes" id="UP000553957"/>
    </source>
</evidence>
<protein>
    <submittedName>
        <fullName evidence="3">Acetyl esterase</fullName>
        <ecNumber evidence="3">3.1.1.-</ecNumber>
    </submittedName>
    <submittedName>
        <fullName evidence="4">Alpha/beta hydrolase fold domain-containing protein</fullName>
    </submittedName>
</protein>
<reference evidence="3 6" key="2">
    <citation type="submission" date="2020-08" db="EMBL/GenBank/DDBJ databases">
        <title>Sequencing the genomes of 1000 actinobacteria strains.</title>
        <authorList>
            <person name="Klenk H.-P."/>
        </authorList>
    </citation>
    <scope>NUCLEOTIDE SEQUENCE [LARGE SCALE GENOMIC DNA]</scope>
    <source>
        <strain evidence="3 6">DSM 15626</strain>
    </source>
</reference>
<evidence type="ECO:0000256" key="1">
    <source>
        <dbReference type="ARBA" id="ARBA00022801"/>
    </source>
</evidence>
<dbReference type="Proteomes" id="UP000553957">
    <property type="component" value="Unassembled WGS sequence"/>
</dbReference>
<dbReference type="InterPro" id="IPR013094">
    <property type="entry name" value="AB_hydrolase_3"/>
</dbReference>
<dbReference type="PANTHER" id="PTHR48081">
    <property type="entry name" value="AB HYDROLASE SUPERFAMILY PROTEIN C4A8.06C"/>
    <property type="match status" value="1"/>
</dbReference>
<accession>A0A7Y4NXF2</accession>
<dbReference type="PANTHER" id="PTHR48081:SF8">
    <property type="entry name" value="ALPHA_BETA HYDROLASE FOLD-3 DOMAIN-CONTAINING PROTEIN-RELATED"/>
    <property type="match status" value="1"/>
</dbReference>
<evidence type="ECO:0000313" key="4">
    <source>
        <dbReference type="EMBL" id="NOL39827.1"/>
    </source>
</evidence>
<dbReference type="Gene3D" id="3.40.50.1820">
    <property type="entry name" value="alpha/beta hydrolase"/>
    <property type="match status" value="1"/>
</dbReference>
<keyword evidence="5" id="KW-1185">Reference proteome</keyword>
<dbReference type="EMBL" id="JABJRC010000001">
    <property type="protein sequence ID" value="NOL39827.1"/>
    <property type="molecule type" value="Genomic_DNA"/>
</dbReference>
<dbReference type="RefSeq" id="WP_171671724.1">
    <property type="nucleotide sequence ID" value="NZ_BAAAGT010000003.1"/>
</dbReference>
<dbReference type="EMBL" id="JACHKF010000001">
    <property type="protein sequence ID" value="MBB6567569.1"/>
    <property type="molecule type" value="Genomic_DNA"/>
</dbReference>
<dbReference type="SUPFAM" id="SSF53474">
    <property type="entry name" value="alpha/beta-Hydrolases"/>
    <property type="match status" value="1"/>
</dbReference>
<dbReference type="AlphaFoldDB" id="A0A7Y4NXF2"/>
<dbReference type="InterPro" id="IPR050300">
    <property type="entry name" value="GDXG_lipolytic_enzyme"/>
</dbReference>
<comment type="caution">
    <text evidence="4">The sequence shown here is derived from an EMBL/GenBank/DDBJ whole genome shotgun (WGS) entry which is preliminary data.</text>
</comment>
<evidence type="ECO:0000313" key="5">
    <source>
        <dbReference type="Proteomes" id="UP000534306"/>
    </source>
</evidence>
<dbReference type="InterPro" id="IPR029058">
    <property type="entry name" value="AB_hydrolase_fold"/>
</dbReference>
<dbReference type="GO" id="GO:0016787">
    <property type="term" value="F:hydrolase activity"/>
    <property type="evidence" value="ECO:0007669"/>
    <property type="project" value="UniProtKB-KW"/>
</dbReference>
<gene>
    <name evidence="3" type="ORF">HNR71_003206</name>
    <name evidence="4" type="ORF">HPO96_06185</name>
</gene>
<keyword evidence="1 4" id="KW-0378">Hydrolase</keyword>
<proteinExistence type="predicted"/>
<sequence length="305" mass="32699">MIISGPAFAADTDALLRRFAAEPAGPELDPYQALLLDREELPDPELAGPRDPRATTQDLQIELAGRSLEARLHRSAAPRGPVLLWLHGGGFVGGHFRDIEYATSRFAALGNRTVVSLNYRLAPENPYPAGLDDVLDTLAWIRANLTDGPIAVGGQSAGAALAAGACLVARDNGLPMPAQQILCYPSLDLDQDTESYRLFDGTFLSIAPGRWSSAQYFPPDPPVGALPLRAHSLGGLPPALILAAGRDPLRDDARRYAERLIQDGVPARLVEYADTMHAFLNFPGVLSAGRHAVELIGAELRQCSE</sequence>
<organism evidence="4 5">
    <name type="scientific">Kribbella sandramycini</name>
    <dbReference type="NCBI Taxonomy" id="60450"/>
    <lineage>
        <taxon>Bacteria</taxon>
        <taxon>Bacillati</taxon>
        <taxon>Actinomycetota</taxon>
        <taxon>Actinomycetes</taxon>
        <taxon>Propionibacteriales</taxon>
        <taxon>Kribbellaceae</taxon>
        <taxon>Kribbella</taxon>
    </lineage>
</organism>
<evidence type="ECO:0000313" key="3">
    <source>
        <dbReference type="EMBL" id="MBB6567569.1"/>
    </source>
</evidence>
<dbReference type="Proteomes" id="UP000534306">
    <property type="component" value="Unassembled WGS sequence"/>
</dbReference>
<name>A0A7Y4NXF2_9ACTN</name>
<feature type="domain" description="Alpha/beta hydrolase fold-3" evidence="2">
    <location>
        <begin position="83"/>
        <end position="280"/>
    </location>
</feature>
<reference evidence="4 5" key="1">
    <citation type="submission" date="2020-05" db="EMBL/GenBank/DDBJ databases">
        <title>Genome sequence of Kribbella sandramycini ATCC 39419.</title>
        <authorList>
            <person name="Maclea K.S."/>
            <person name="Fair J.L."/>
        </authorList>
    </citation>
    <scope>NUCLEOTIDE SEQUENCE [LARGE SCALE GENOMIC DNA]</scope>
    <source>
        <strain evidence="4 5">ATCC 39419</strain>
    </source>
</reference>